<gene>
    <name evidence="1" type="ORF">P245_19655</name>
</gene>
<dbReference type="EMBL" id="AWTN01000106">
    <property type="protein sequence ID" value="KGG87669.1"/>
    <property type="molecule type" value="Genomic_DNA"/>
</dbReference>
<sequence>MAKFSKYYCPWCETAQLEFIERTAKSPLMVGIYLGCSKAQITNCPDTTGACSTEAEAEGYAVEMGCKEEPSKEWPDNGFHANAIGLGH</sequence>
<dbReference type="RefSeq" id="WP_034381821.1">
    <property type="nucleotide sequence ID" value="NZ_AWTM01000128.1"/>
</dbReference>
<dbReference type="Proteomes" id="UP000029567">
    <property type="component" value="Unassembled WGS sequence"/>
</dbReference>
<evidence type="ECO:0000313" key="1">
    <source>
        <dbReference type="EMBL" id="KGG87669.1"/>
    </source>
</evidence>
<protein>
    <submittedName>
        <fullName evidence="1">Uncharacterized protein</fullName>
    </submittedName>
</protein>
<evidence type="ECO:0000313" key="2">
    <source>
        <dbReference type="Proteomes" id="UP000029567"/>
    </source>
</evidence>
<reference evidence="1 2" key="1">
    <citation type="submission" date="2013-09" db="EMBL/GenBank/DDBJ databases">
        <title>High correlation between genotypes and phenotypes of environmental bacteria Comamonas testosteroni strains.</title>
        <authorList>
            <person name="Liu L."/>
            <person name="Zhu W."/>
            <person name="Xia X."/>
            <person name="Xu B."/>
            <person name="Luo M."/>
            <person name="Wang G."/>
        </authorList>
    </citation>
    <scope>NUCLEOTIDE SEQUENCE [LARGE SCALE GENOMIC DNA]</scope>
    <source>
        <strain evidence="1 2">JL14</strain>
    </source>
</reference>
<dbReference type="AlphaFoldDB" id="A0A0E3BGK8"/>
<proteinExistence type="predicted"/>
<name>A0A0E3BGK8_9BURK</name>
<comment type="caution">
    <text evidence="1">The sequence shown here is derived from an EMBL/GenBank/DDBJ whole genome shotgun (WGS) entry which is preliminary data.</text>
</comment>
<organism evidence="1 2">
    <name type="scientific">Comamonas thiooxydans</name>
    <dbReference type="NCBI Taxonomy" id="363952"/>
    <lineage>
        <taxon>Bacteria</taxon>
        <taxon>Pseudomonadati</taxon>
        <taxon>Pseudomonadota</taxon>
        <taxon>Betaproteobacteria</taxon>
        <taxon>Burkholderiales</taxon>
        <taxon>Comamonadaceae</taxon>
        <taxon>Comamonas</taxon>
    </lineage>
</organism>
<accession>A0A0E3BGK8</accession>